<dbReference type="SFLD" id="SFLDS00019">
    <property type="entry name" value="Glutathione_Transferase_(cytos"/>
    <property type="match status" value="1"/>
</dbReference>
<dbReference type="SUPFAM" id="SSF47616">
    <property type="entry name" value="GST C-terminal domain-like"/>
    <property type="match status" value="1"/>
</dbReference>
<dbReference type="Gene3D" id="3.40.30.10">
    <property type="entry name" value="Glutaredoxin"/>
    <property type="match status" value="1"/>
</dbReference>
<dbReference type="RefSeq" id="XP_023626796.1">
    <property type="nucleotide sequence ID" value="XM_023771028.1"/>
</dbReference>
<dbReference type="AlphaFoldDB" id="A0A2D3V8G7"/>
<accession>A0A2D3V8G7</accession>
<dbReference type="EMBL" id="FJUY01000008">
    <property type="protein sequence ID" value="CZT19906.1"/>
    <property type="molecule type" value="Genomic_DNA"/>
</dbReference>
<feature type="domain" description="GST N-terminal" evidence="2">
    <location>
        <begin position="9"/>
        <end position="95"/>
    </location>
</feature>
<protein>
    <submittedName>
        <fullName evidence="3">Related to glutathione S-transferase</fullName>
    </submittedName>
</protein>
<keyword evidence="4" id="KW-1185">Reference proteome</keyword>
<gene>
    <name evidence="3" type="ORF">RCC_05762</name>
</gene>
<dbReference type="PROSITE" id="PS50404">
    <property type="entry name" value="GST_NTER"/>
    <property type="match status" value="1"/>
</dbReference>
<evidence type="ECO:0000259" key="2">
    <source>
        <dbReference type="PROSITE" id="PS50404"/>
    </source>
</evidence>
<dbReference type="Gene3D" id="1.20.1050.10">
    <property type="match status" value="1"/>
</dbReference>
<dbReference type="InterPro" id="IPR040079">
    <property type="entry name" value="Glutathione_S-Trfase"/>
</dbReference>
<dbReference type="PANTHER" id="PTHR44051:SF9">
    <property type="entry name" value="GLUTATHIONE S-TRANSFERASE 1"/>
    <property type="match status" value="1"/>
</dbReference>
<dbReference type="PANTHER" id="PTHR44051">
    <property type="entry name" value="GLUTATHIONE S-TRANSFERASE-RELATED"/>
    <property type="match status" value="1"/>
</dbReference>
<dbReference type="Pfam" id="PF13409">
    <property type="entry name" value="GST_N_2"/>
    <property type="match status" value="1"/>
</dbReference>
<dbReference type="GeneID" id="35600915"/>
<evidence type="ECO:0000256" key="1">
    <source>
        <dbReference type="ARBA" id="ARBA00007409"/>
    </source>
</evidence>
<dbReference type="InterPro" id="IPR036282">
    <property type="entry name" value="Glutathione-S-Trfase_C_sf"/>
</dbReference>
<sequence>MADTQIAKPKITLHWLDQSRSQRVVWLLNECKGIDYKIDVYKRVNMLAPPELKKVHPLGKSPVISVEAPALKEPLVIAESGTLTEYLSEHFAQHLIPKRYQEGKEGVVGGETEEWLRYRFYMHYAEGSLMTLLLIGLFIDQIRNAPVPFFIKPITKTIAGRVDSMFLNENYATHFAFLNSQIASSPGGGKFLCGKDLTAADILMSFPLIRGQEKIPAGKNPELRAYIKMLEQHEGYLASIKKIEEVTGEKYQSNL</sequence>
<reference evidence="3 4" key="1">
    <citation type="submission" date="2016-03" db="EMBL/GenBank/DDBJ databases">
        <authorList>
            <person name="Ploux O."/>
        </authorList>
    </citation>
    <scope>NUCLEOTIDE SEQUENCE [LARGE SCALE GENOMIC DNA]</scope>
    <source>
        <strain evidence="3 4">URUG2</strain>
    </source>
</reference>
<proteinExistence type="inferred from homology"/>
<dbReference type="GO" id="GO:0016740">
    <property type="term" value="F:transferase activity"/>
    <property type="evidence" value="ECO:0007669"/>
    <property type="project" value="UniProtKB-KW"/>
</dbReference>
<dbReference type="SUPFAM" id="SSF52833">
    <property type="entry name" value="Thioredoxin-like"/>
    <property type="match status" value="1"/>
</dbReference>
<name>A0A2D3V8G7_9PEZI</name>
<dbReference type="STRING" id="112498.A0A2D3V8G7"/>
<organism evidence="3 4">
    <name type="scientific">Ramularia collo-cygni</name>
    <dbReference type="NCBI Taxonomy" id="112498"/>
    <lineage>
        <taxon>Eukaryota</taxon>
        <taxon>Fungi</taxon>
        <taxon>Dikarya</taxon>
        <taxon>Ascomycota</taxon>
        <taxon>Pezizomycotina</taxon>
        <taxon>Dothideomycetes</taxon>
        <taxon>Dothideomycetidae</taxon>
        <taxon>Mycosphaerellales</taxon>
        <taxon>Mycosphaerellaceae</taxon>
        <taxon>Ramularia</taxon>
    </lineage>
</organism>
<dbReference type="InterPro" id="IPR036249">
    <property type="entry name" value="Thioredoxin-like_sf"/>
</dbReference>
<dbReference type="CDD" id="cd03046">
    <property type="entry name" value="GST_N_GTT1_like"/>
    <property type="match status" value="1"/>
</dbReference>
<keyword evidence="3" id="KW-0808">Transferase</keyword>
<evidence type="ECO:0000313" key="4">
    <source>
        <dbReference type="Proteomes" id="UP000225277"/>
    </source>
</evidence>
<comment type="similarity">
    <text evidence="1">Belongs to the GST superfamily.</text>
</comment>
<dbReference type="Proteomes" id="UP000225277">
    <property type="component" value="Unassembled WGS sequence"/>
</dbReference>
<dbReference type="OrthoDB" id="2098326at2759"/>
<dbReference type="InterPro" id="IPR004045">
    <property type="entry name" value="Glutathione_S-Trfase_N"/>
</dbReference>
<evidence type="ECO:0000313" key="3">
    <source>
        <dbReference type="EMBL" id="CZT19906.1"/>
    </source>
</evidence>
<dbReference type="CDD" id="cd03189">
    <property type="entry name" value="GST_C_GTT1_like"/>
    <property type="match status" value="1"/>
</dbReference>